<accession>A0A381TF47</accession>
<reference evidence="2" key="1">
    <citation type="submission" date="2018-05" db="EMBL/GenBank/DDBJ databases">
        <authorList>
            <person name="Lanie J.A."/>
            <person name="Ng W.-L."/>
            <person name="Kazmierczak K.M."/>
            <person name="Andrzejewski T.M."/>
            <person name="Davidsen T.M."/>
            <person name="Wayne K.J."/>
            <person name="Tettelin H."/>
            <person name="Glass J.I."/>
            <person name="Rusch D."/>
            <person name="Podicherti R."/>
            <person name="Tsui H.-C.T."/>
            <person name="Winkler M.E."/>
        </authorList>
    </citation>
    <scope>NUCLEOTIDE SEQUENCE</scope>
</reference>
<organism evidence="2">
    <name type="scientific">marine metagenome</name>
    <dbReference type="NCBI Taxonomy" id="408172"/>
    <lineage>
        <taxon>unclassified sequences</taxon>
        <taxon>metagenomes</taxon>
        <taxon>ecological metagenomes</taxon>
    </lineage>
</organism>
<feature type="compositionally biased region" description="Polar residues" evidence="1">
    <location>
        <begin position="1"/>
        <end position="12"/>
    </location>
</feature>
<protein>
    <submittedName>
        <fullName evidence="2">Uncharacterized protein</fullName>
    </submittedName>
</protein>
<feature type="region of interest" description="Disordered" evidence="1">
    <location>
        <begin position="1"/>
        <end position="33"/>
    </location>
</feature>
<evidence type="ECO:0000256" key="1">
    <source>
        <dbReference type="SAM" id="MobiDB-lite"/>
    </source>
</evidence>
<evidence type="ECO:0000313" key="2">
    <source>
        <dbReference type="EMBL" id="SVA12583.1"/>
    </source>
</evidence>
<dbReference type="AlphaFoldDB" id="A0A381TF47"/>
<sequence>MAGTPGNRTQLPIQHRDNGFEDRSGHQPRNHSQ</sequence>
<gene>
    <name evidence="2" type="ORF">METZ01_LOCUS65437</name>
</gene>
<dbReference type="EMBL" id="UINC01004205">
    <property type="protein sequence ID" value="SVA12583.1"/>
    <property type="molecule type" value="Genomic_DNA"/>
</dbReference>
<proteinExistence type="predicted"/>
<feature type="compositionally biased region" description="Basic and acidic residues" evidence="1">
    <location>
        <begin position="14"/>
        <end position="25"/>
    </location>
</feature>
<name>A0A381TF47_9ZZZZ</name>